<dbReference type="Proteomes" id="UP000001976">
    <property type="component" value="Plasmid pSymA"/>
</dbReference>
<dbReference type="GO" id="GO:0005507">
    <property type="term" value="F:copper ion binding"/>
    <property type="evidence" value="ECO:0007669"/>
    <property type="project" value="InterPro"/>
</dbReference>
<dbReference type="EnsemblBacteria" id="AAK65201">
    <property type="protein sequence ID" value="AAK65201"/>
    <property type="gene ID" value="SMa1007"/>
</dbReference>
<dbReference type="AlphaFoldDB" id="Q92ZE3"/>
<organism evidence="2 3">
    <name type="scientific">Rhizobium meliloti (strain 1021)</name>
    <name type="common">Ensifer meliloti</name>
    <name type="synonym">Sinorhizobium meliloti</name>
    <dbReference type="NCBI Taxonomy" id="266834"/>
    <lineage>
        <taxon>Bacteria</taxon>
        <taxon>Pseudomonadati</taxon>
        <taxon>Pseudomonadota</taxon>
        <taxon>Alphaproteobacteria</taxon>
        <taxon>Hyphomicrobiales</taxon>
        <taxon>Rhizobiaceae</taxon>
        <taxon>Sinorhizobium/Ensifer group</taxon>
        <taxon>Sinorhizobium</taxon>
    </lineage>
</organism>
<gene>
    <name evidence="2" type="ORF">SMa1007</name>
</gene>
<keyword evidence="3" id="KW-1185">Reference proteome</keyword>
<sequence length="142" mass="15807">MQLQEWLKREWLTFPAMPMESALPNFFTINGKSYPATDTIRMKVGRTLKVRFVGSHTAAIHPMHIHGGPFEVAAVDGVTLRQSARSLADTVNVGPGQRFDVLWKAQRPGKWLIHCHISHHTTNNNVEIQGGGGLMLVIDVQS</sequence>
<dbReference type="InterPro" id="IPR008972">
    <property type="entry name" value="Cupredoxin"/>
</dbReference>
<dbReference type="OrthoDB" id="9757546at2"/>
<feature type="domain" description="Plastocyanin-like" evidence="1">
    <location>
        <begin position="25"/>
        <end position="123"/>
    </location>
</feature>
<dbReference type="Gene3D" id="2.60.40.420">
    <property type="entry name" value="Cupredoxins - blue copper proteins"/>
    <property type="match status" value="1"/>
</dbReference>
<keyword evidence="2" id="KW-0614">Plasmid</keyword>
<evidence type="ECO:0000259" key="1">
    <source>
        <dbReference type="Pfam" id="PF07731"/>
    </source>
</evidence>
<proteinExistence type="predicted"/>
<dbReference type="InterPro" id="IPR011706">
    <property type="entry name" value="Cu-oxidase_C"/>
</dbReference>
<dbReference type="EMBL" id="AE006469">
    <property type="protein sequence ID" value="AAK65201.1"/>
    <property type="molecule type" value="Genomic_DNA"/>
</dbReference>
<reference evidence="2 3" key="1">
    <citation type="journal article" date="2001" name="Proc. Natl. Acad. Sci. U.S.A.">
        <title>Nucleotide sequence and predicted functions of the entire Sinorhizobium meliloti pSymA megaplasmid.</title>
        <authorList>
            <person name="Barnett M.J."/>
            <person name="Fisher R.F."/>
            <person name="Jones T."/>
            <person name="Komp C."/>
            <person name="Abola A.P."/>
            <person name="Barloy-Hubler F."/>
            <person name="Bowser L."/>
            <person name="Capela D."/>
            <person name="Galibert F."/>
            <person name="Gouzy J."/>
            <person name="Gurjal M."/>
            <person name="Hong A."/>
            <person name="Huizar L."/>
            <person name="Hyman R.W."/>
            <person name="Kahn D."/>
            <person name="Kahn M.L."/>
            <person name="Kalman S."/>
            <person name="Keating D.H."/>
            <person name="Palm C."/>
            <person name="Peck M.C."/>
            <person name="Surzycki R."/>
            <person name="Wells D.H."/>
            <person name="Yeh K.-C."/>
            <person name="Davis R.W."/>
            <person name="Federspiel N.A."/>
            <person name="Long S.R."/>
        </authorList>
    </citation>
    <scope>NUCLEOTIDE SEQUENCE [LARGE SCALE GENOMIC DNA]</scope>
    <source>
        <strain evidence="2 3">1021</strain>
        <plasmid evidence="3">Plasmid pSymA</plasmid>
    </source>
</reference>
<accession>Q92ZE3</accession>
<reference evidence="3" key="2">
    <citation type="journal article" date="2001" name="Science">
        <title>The composite genome of the legume symbiont Sinorhizobium meliloti.</title>
        <authorList>
            <person name="Galibert F."/>
            <person name="Finan T.M."/>
            <person name="Long S.R."/>
            <person name="Puehler A."/>
            <person name="Abola P."/>
            <person name="Ampe F."/>
            <person name="Barloy-Hubler F."/>
            <person name="Barnett M.J."/>
            <person name="Becker A."/>
            <person name="Boistard P."/>
            <person name="Bothe G."/>
            <person name="Boutry M."/>
            <person name="Bowser L."/>
            <person name="Buhrmester J."/>
            <person name="Cadieu E."/>
            <person name="Capela D."/>
            <person name="Chain P."/>
            <person name="Cowie A."/>
            <person name="Davis R.W."/>
            <person name="Dreano S."/>
            <person name="Federspiel N.A."/>
            <person name="Fisher R.F."/>
            <person name="Gloux S."/>
            <person name="Godrie T."/>
            <person name="Goffeau A."/>
            <person name="Golding B."/>
            <person name="Gouzy J."/>
            <person name="Gurjal M."/>
            <person name="Hernandez-Lucas I."/>
            <person name="Hong A."/>
            <person name="Huizar L."/>
            <person name="Hyman R.W."/>
            <person name="Jones T."/>
            <person name="Kahn D."/>
            <person name="Kahn M.L."/>
            <person name="Kalman S."/>
            <person name="Keating D.H."/>
            <person name="Kiss E."/>
            <person name="Komp C."/>
            <person name="Lelaure V."/>
            <person name="Masuy D."/>
            <person name="Palm C."/>
            <person name="Peck M.C."/>
            <person name="Pohl T.M."/>
            <person name="Portetelle D."/>
            <person name="Purnelle B."/>
            <person name="Ramsperger U."/>
            <person name="Surzycki R."/>
            <person name="Thebault P."/>
            <person name="Vandenbol M."/>
            <person name="Vorhoelter F.J."/>
            <person name="Weidner S."/>
            <person name="Wells D.H."/>
            <person name="Wong K."/>
            <person name="Yeh K.-C."/>
            <person name="Batut J."/>
        </authorList>
    </citation>
    <scope>NUCLEOTIDE SEQUENCE [LARGE SCALE GENOMIC DNA]</scope>
    <source>
        <strain evidence="3">1021</strain>
        <plasmid evidence="3">Plasmid pSymA</plasmid>
    </source>
</reference>
<dbReference type="CDD" id="cd04202">
    <property type="entry name" value="CuRO_D2_2dMcoN_like"/>
    <property type="match status" value="1"/>
</dbReference>
<dbReference type="Pfam" id="PF07731">
    <property type="entry name" value="Cu-oxidase_2"/>
    <property type="match status" value="1"/>
</dbReference>
<dbReference type="HOGENOM" id="CLU_1747474_0_0_5"/>
<evidence type="ECO:0000313" key="2">
    <source>
        <dbReference type="EMBL" id="AAK65201.1"/>
    </source>
</evidence>
<dbReference type="PIR" id="G95329">
    <property type="entry name" value="G95329"/>
</dbReference>
<dbReference type="KEGG" id="sme:SMa1007"/>
<dbReference type="GO" id="GO:0016491">
    <property type="term" value="F:oxidoreductase activity"/>
    <property type="evidence" value="ECO:0007669"/>
    <property type="project" value="InterPro"/>
</dbReference>
<geneLocation type="plasmid" evidence="2 3">
    <name>pSymA</name>
</geneLocation>
<dbReference type="PATRIC" id="fig|266834.11.peg.559"/>
<protein>
    <recommendedName>
        <fullName evidence="1">Plastocyanin-like domain-containing protein</fullName>
    </recommendedName>
</protein>
<name>Q92ZE3_RHIME</name>
<evidence type="ECO:0000313" key="3">
    <source>
        <dbReference type="Proteomes" id="UP000001976"/>
    </source>
</evidence>
<dbReference type="SUPFAM" id="SSF49503">
    <property type="entry name" value="Cupredoxins"/>
    <property type="match status" value="1"/>
</dbReference>